<comment type="subunit">
    <text evidence="9">Component of several multiprotein Golgi SNARE complexes.</text>
</comment>
<keyword evidence="5 9" id="KW-0653">Protein transport</keyword>
<dbReference type="EMBL" id="OZ020110">
    <property type="protein sequence ID" value="CAK9262658.1"/>
    <property type="molecule type" value="Genomic_DNA"/>
</dbReference>
<protein>
    <recommendedName>
        <fullName evidence="9">Golgi SNAP receptor complex member 1</fullName>
    </recommendedName>
</protein>
<dbReference type="Proteomes" id="UP001497444">
    <property type="component" value="Chromosome 15"/>
</dbReference>
<evidence type="ECO:0000256" key="4">
    <source>
        <dbReference type="ARBA" id="ARBA00022692"/>
    </source>
</evidence>
<keyword evidence="4 10" id="KW-0812">Transmembrane</keyword>
<evidence type="ECO:0000256" key="7">
    <source>
        <dbReference type="ARBA" id="ARBA00023034"/>
    </source>
</evidence>
<organism evidence="11 12">
    <name type="scientific">Sphagnum jensenii</name>
    <dbReference type="NCBI Taxonomy" id="128206"/>
    <lineage>
        <taxon>Eukaryota</taxon>
        <taxon>Viridiplantae</taxon>
        <taxon>Streptophyta</taxon>
        <taxon>Embryophyta</taxon>
        <taxon>Bryophyta</taxon>
        <taxon>Sphagnophytina</taxon>
        <taxon>Sphagnopsida</taxon>
        <taxon>Sphagnales</taxon>
        <taxon>Sphagnaceae</taxon>
        <taxon>Sphagnum</taxon>
    </lineage>
</organism>
<evidence type="ECO:0000256" key="5">
    <source>
        <dbReference type="ARBA" id="ARBA00022927"/>
    </source>
</evidence>
<feature type="transmembrane region" description="Helical" evidence="10">
    <location>
        <begin position="206"/>
        <end position="225"/>
    </location>
</feature>
<evidence type="ECO:0000313" key="12">
    <source>
        <dbReference type="Proteomes" id="UP001497444"/>
    </source>
</evidence>
<evidence type="ECO:0000256" key="8">
    <source>
        <dbReference type="ARBA" id="ARBA00023136"/>
    </source>
</evidence>
<comment type="subcellular location">
    <subcellularLocation>
        <location evidence="1">Golgi apparatus membrane</location>
        <topology evidence="1">Single-pass type IV membrane protein</topology>
    </subcellularLocation>
</comment>
<dbReference type="InterPro" id="IPR023601">
    <property type="entry name" value="Golgi_SNAP_su1"/>
</dbReference>
<proteinExistence type="inferred from homology"/>
<sequence length="226" mass="24908">MDEGDGGSWEELRKEARKIEGDLDVKLSSYNKLRGMLAHGGSGGEGMGGDGSWKSMEMEIESLLEKLVDINDAMSQSVAAAVSTTSVTQKLARHRDILHEFSQEFQRTRNNMSSTRKHAELLTSVQNDISEYKVCSSSSPLEIMLELLGMQVDEVISQAQATKGALAAQHSAFMEIQGKLKQLGDRFPVIRSLLGAIKRKRSKDTLILAGVITVCSFLIIIYWVSK</sequence>
<evidence type="ECO:0000313" key="11">
    <source>
        <dbReference type="EMBL" id="CAK9262658.1"/>
    </source>
</evidence>
<accession>A0ABP0W770</accession>
<evidence type="ECO:0000256" key="3">
    <source>
        <dbReference type="ARBA" id="ARBA00022448"/>
    </source>
</evidence>
<comment type="similarity">
    <text evidence="2 9">Belongs to the GOSR1 family.</text>
</comment>
<keyword evidence="7 9" id="KW-0333">Golgi apparatus</keyword>
<keyword evidence="9" id="KW-0931">ER-Golgi transport</keyword>
<dbReference type="Pfam" id="PF12352">
    <property type="entry name" value="V-SNARE_C"/>
    <property type="match status" value="1"/>
</dbReference>
<keyword evidence="8 9" id="KW-0472">Membrane</keyword>
<gene>
    <name evidence="11" type="ORF">CSSPJE1EN1_LOCUS8136</name>
</gene>
<evidence type="ECO:0000256" key="2">
    <source>
        <dbReference type="ARBA" id="ARBA00008473"/>
    </source>
</evidence>
<dbReference type="Gene3D" id="1.20.140.50">
    <property type="entry name" value="alix/aip1 like domains"/>
    <property type="match status" value="1"/>
</dbReference>
<evidence type="ECO:0000256" key="10">
    <source>
        <dbReference type="SAM" id="Phobius"/>
    </source>
</evidence>
<dbReference type="PIRSF" id="PIRSF027109">
    <property type="entry name" value="Golgi_SNARE"/>
    <property type="match status" value="1"/>
</dbReference>
<keyword evidence="6 10" id="KW-1133">Transmembrane helix</keyword>
<evidence type="ECO:0000256" key="1">
    <source>
        <dbReference type="ARBA" id="ARBA00004409"/>
    </source>
</evidence>
<evidence type="ECO:0000256" key="9">
    <source>
        <dbReference type="PIRNR" id="PIRNR027109"/>
    </source>
</evidence>
<dbReference type="PANTHER" id="PTHR21094">
    <property type="entry name" value="GOS-28 SNARE- RELATED"/>
    <property type="match status" value="1"/>
</dbReference>
<comment type="function">
    <text evidence="9">Involved in transport from the ER to the Golgi apparatus as well as in intra-Golgi transport. It belongs to a super-family of proteins called t-SNAREs or soluble NSF (N-ethylmaleimide-sensitive factor) attachment protein receptor.</text>
</comment>
<name>A0ABP0W770_9BRYO</name>
<keyword evidence="3 9" id="KW-0813">Transport</keyword>
<dbReference type="PANTHER" id="PTHR21094:SF2">
    <property type="entry name" value="GOLGI SNAP RECEPTOR COMPLEX MEMBER 1"/>
    <property type="match status" value="1"/>
</dbReference>
<keyword evidence="12" id="KW-1185">Reference proteome</keyword>
<evidence type="ECO:0000256" key="6">
    <source>
        <dbReference type="ARBA" id="ARBA00022989"/>
    </source>
</evidence>
<reference evidence="11" key="1">
    <citation type="submission" date="2024-02" db="EMBL/GenBank/DDBJ databases">
        <authorList>
            <consortium name="ELIXIR-Norway"/>
            <consortium name="Elixir Norway"/>
        </authorList>
    </citation>
    <scope>NUCLEOTIDE SEQUENCE</scope>
</reference>